<sequence>MSFSPQQASADKNWTDELERLEARWKAEDRAWEIERAAAVLLPSEETVMDGAEPLAISDEISGNSLAPTSIEDPSHPHE</sequence>
<dbReference type="Proteomes" id="UP000188729">
    <property type="component" value="Unassembled WGS sequence"/>
</dbReference>
<dbReference type="AlphaFoldDB" id="A0A1V2ERE0"/>
<keyword evidence="3" id="KW-1185">Reference proteome</keyword>
<reference evidence="2 3" key="1">
    <citation type="submission" date="2016-11" db="EMBL/GenBank/DDBJ databases">
        <title>Genome sequence of Sphingomonas jeddahensis G39.</title>
        <authorList>
            <person name="Poehlein A."/>
            <person name="Wuebbeler J.H."/>
            <person name="Steinbuechel A."/>
            <person name="Daniel R."/>
        </authorList>
    </citation>
    <scope>NUCLEOTIDE SEQUENCE [LARGE SCALE GENOMIC DNA]</scope>
    <source>
        <strain evidence="2 3">G39</strain>
    </source>
</reference>
<protein>
    <submittedName>
        <fullName evidence="2">Uncharacterized protein</fullName>
    </submittedName>
</protein>
<comment type="caution">
    <text evidence="2">The sequence shown here is derived from an EMBL/GenBank/DDBJ whole genome shotgun (WGS) entry which is preliminary data.</text>
</comment>
<evidence type="ECO:0000256" key="1">
    <source>
        <dbReference type="SAM" id="MobiDB-lite"/>
    </source>
</evidence>
<dbReference type="EMBL" id="MPSB01000017">
    <property type="protein sequence ID" value="ONF95045.1"/>
    <property type="molecule type" value="Genomic_DNA"/>
</dbReference>
<gene>
    <name evidence="2" type="ORF">SPHI_27470</name>
</gene>
<proteinExistence type="predicted"/>
<evidence type="ECO:0000313" key="3">
    <source>
        <dbReference type="Proteomes" id="UP000188729"/>
    </source>
</evidence>
<feature type="region of interest" description="Disordered" evidence="1">
    <location>
        <begin position="57"/>
        <end position="79"/>
    </location>
</feature>
<accession>A0A1V2ERE0</accession>
<evidence type="ECO:0000313" key="2">
    <source>
        <dbReference type="EMBL" id="ONF95045.1"/>
    </source>
</evidence>
<name>A0A1V2ERE0_9SPHN</name>
<organism evidence="2 3">
    <name type="scientific">Sphingomonas jeddahensis</name>
    <dbReference type="NCBI Taxonomy" id="1915074"/>
    <lineage>
        <taxon>Bacteria</taxon>
        <taxon>Pseudomonadati</taxon>
        <taxon>Pseudomonadota</taxon>
        <taxon>Alphaproteobacteria</taxon>
        <taxon>Sphingomonadales</taxon>
        <taxon>Sphingomonadaceae</taxon>
        <taxon>Sphingomonas</taxon>
    </lineage>
</organism>